<protein>
    <submittedName>
        <fullName evidence="2">Uncharacterized protein</fullName>
    </submittedName>
</protein>
<feature type="region of interest" description="Disordered" evidence="1">
    <location>
        <begin position="66"/>
        <end position="87"/>
    </location>
</feature>
<dbReference type="EMBL" id="JBFXLT010000018">
    <property type="protein sequence ID" value="KAL2817339.1"/>
    <property type="molecule type" value="Genomic_DNA"/>
</dbReference>
<evidence type="ECO:0000313" key="3">
    <source>
        <dbReference type="Proteomes" id="UP001610334"/>
    </source>
</evidence>
<evidence type="ECO:0000256" key="1">
    <source>
        <dbReference type="SAM" id="MobiDB-lite"/>
    </source>
</evidence>
<dbReference type="Proteomes" id="UP001610334">
    <property type="component" value="Unassembled WGS sequence"/>
</dbReference>
<organism evidence="2 3">
    <name type="scientific">Aspergillus granulosus</name>
    <dbReference type="NCBI Taxonomy" id="176169"/>
    <lineage>
        <taxon>Eukaryota</taxon>
        <taxon>Fungi</taxon>
        <taxon>Dikarya</taxon>
        <taxon>Ascomycota</taxon>
        <taxon>Pezizomycotina</taxon>
        <taxon>Eurotiomycetes</taxon>
        <taxon>Eurotiomycetidae</taxon>
        <taxon>Eurotiales</taxon>
        <taxon>Aspergillaceae</taxon>
        <taxon>Aspergillus</taxon>
        <taxon>Aspergillus subgen. Nidulantes</taxon>
    </lineage>
</organism>
<gene>
    <name evidence="2" type="ORF">BJX63DRAFT_109986</name>
</gene>
<keyword evidence="3" id="KW-1185">Reference proteome</keyword>
<reference evidence="2 3" key="1">
    <citation type="submission" date="2024-07" db="EMBL/GenBank/DDBJ databases">
        <title>Section-level genome sequencing and comparative genomics of Aspergillus sections Usti and Cavernicolus.</title>
        <authorList>
            <consortium name="Lawrence Berkeley National Laboratory"/>
            <person name="Nybo J.L."/>
            <person name="Vesth T.C."/>
            <person name="Theobald S."/>
            <person name="Frisvad J.C."/>
            <person name="Larsen T.O."/>
            <person name="Kjaerboelling I."/>
            <person name="Rothschild-Mancinelli K."/>
            <person name="Lyhne E.K."/>
            <person name="Kogle M.E."/>
            <person name="Barry K."/>
            <person name="Clum A."/>
            <person name="Na H."/>
            <person name="Ledsgaard L."/>
            <person name="Lin J."/>
            <person name="Lipzen A."/>
            <person name="Kuo A."/>
            <person name="Riley R."/>
            <person name="Mondo S."/>
            <person name="Labutti K."/>
            <person name="Haridas S."/>
            <person name="Pangalinan J."/>
            <person name="Salamov A.A."/>
            <person name="Simmons B.A."/>
            <person name="Magnuson J.K."/>
            <person name="Chen J."/>
            <person name="Drula E."/>
            <person name="Henrissat B."/>
            <person name="Wiebenga A."/>
            <person name="Lubbers R.J."/>
            <person name="Gomes A.C."/>
            <person name="Makela M.R."/>
            <person name="Stajich J."/>
            <person name="Grigoriev I.V."/>
            <person name="Mortensen U.H."/>
            <person name="De Vries R.P."/>
            <person name="Baker S.E."/>
            <person name="Andersen M.R."/>
        </authorList>
    </citation>
    <scope>NUCLEOTIDE SEQUENCE [LARGE SCALE GENOMIC DNA]</scope>
    <source>
        <strain evidence="2 3">CBS 588.65</strain>
    </source>
</reference>
<name>A0ABR4HPD4_9EURO</name>
<comment type="caution">
    <text evidence="2">The sequence shown here is derived from an EMBL/GenBank/DDBJ whole genome shotgun (WGS) entry which is preliminary data.</text>
</comment>
<accession>A0ABR4HPD4</accession>
<evidence type="ECO:0000313" key="2">
    <source>
        <dbReference type="EMBL" id="KAL2817339.1"/>
    </source>
</evidence>
<proteinExistence type="predicted"/>
<sequence length="87" mass="9670">MLHSSIECITHNASSRIHIDCKHRRQSTWYLHMHKPRTYFVANPSTPDQTSGICGIGCPTLAQLHASTSSEKEENNGGKARSIPRLA</sequence>